<dbReference type="InterPro" id="IPR000873">
    <property type="entry name" value="AMP-dep_synth/lig_dom"/>
</dbReference>
<dbReference type="Pfam" id="PF00550">
    <property type="entry name" value="PP-binding"/>
    <property type="match status" value="1"/>
</dbReference>
<reference evidence="4 5" key="1">
    <citation type="submission" date="2021-07" db="EMBL/GenBank/DDBJ databases">
        <title>Whole Genome Sequence of Nocardia Iowensis.</title>
        <authorList>
            <person name="Lamm A."/>
            <person name="Collins-Fairclough A.M."/>
            <person name="Bunk B."/>
            <person name="Sproer C."/>
        </authorList>
    </citation>
    <scope>NUCLEOTIDE SEQUENCE [LARGE SCALE GENOMIC DNA]</scope>
    <source>
        <strain evidence="4 5">NRRL 5646</strain>
    </source>
</reference>
<keyword evidence="5" id="KW-1185">Reference proteome</keyword>
<evidence type="ECO:0000259" key="3">
    <source>
        <dbReference type="PROSITE" id="PS50075"/>
    </source>
</evidence>
<feature type="domain" description="Carrier" evidence="3">
    <location>
        <begin position="596"/>
        <end position="672"/>
    </location>
</feature>
<comment type="similarity">
    <text evidence="1">Belongs to the ATP-dependent AMP-binding enzyme family.</text>
</comment>
<dbReference type="InterPro" id="IPR009081">
    <property type="entry name" value="PP-bd_ACP"/>
</dbReference>
<name>A0ABX8RWQ6_NOCIO</name>
<dbReference type="InterPro" id="IPR020806">
    <property type="entry name" value="PKS_PP-bd"/>
</dbReference>
<dbReference type="PROSITE" id="PS50075">
    <property type="entry name" value="CARRIER"/>
    <property type="match status" value="1"/>
</dbReference>
<dbReference type="EMBL" id="CP078145">
    <property type="protein sequence ID" value="QXN94090.1"/>
    <property type="molecule type" value="Genomic_DNA"/>
</dbReference>
<dbReference type="PANTHER" id="PTHR22754">
    <property type="entry name" value="DISCO-INTERACTING PROTEIN 2 DIP2 -RELATED"/>
    <property type="match status" value="1"/>
</dbReference>
<organism evidence="4 5">
    <name type="scientific">Nocardia iowensis</name>
    <dbReference type="NCBI Taxonomy" id="204891"/>
    <lineage>
        <taxon>Bacteria</taxon>
        <taxon>Bacillati</taxon>
        <taxon>Actinomycetota</taxon>
        <taxon>Actinomycetes</taxon>
        <taxon>Mycobacteriales</taxon>
        <taxon>Nocardiaceae</taxon>
        <taxon>Nocardia</taxon>
    </lineage>
</organism>
<evidence type="ECO:0000256" key="1">
    <source>
        <dbReference type="ARBA" id="ARBA00006432"/>
    </source>
</evidence>
<protein>
    <submittedName>
        <fullName evidence="4">AMP-binding protein</fullName>
    </submittedName>
</protein>
<dbReference type="Pfam" id="PF00501">
    <property type="entry name" value="AMP-binding"/>
    <property type="match status" value="1"/>
</dbReference>
<accession>A0ABX8RWQ6</accession>
<evidence type="ECO:0000313" key="4">
    <source>
        <dbReference type="EMBL" id="QXN94090.1"/>
    </source>
</evidence>
<evidence type="ECO:0000313" key="5">
    <source>
        <dbReference type="Proteomes" id="UP000694257"/>
    </source>
</evidence>
<feature type="region of interest" description="Disordered" evidence="2">
    <location>
        <begin position="1"/>
        <end position="23"/>
    </location>
</feature>
<proteinExistence type="inferred from homology"/>
<dbReference type="RefSeq" id="WP_218476520.1">
    <property type="nucleotide sequence ID" value="NZ_BAABJN010000018.1"/>
</dbReference>
<sequence length="695" mass="73776">MIGATADQALLTGADTAPPEDWPRTLPAALERAARTVSRGITYVDDEGRERFQNYRHLLRAAGLSARRIAERVAPGTPVLIAAGDARVQLTAFWGCVIAGAVPVPVGATGALGDAAAGVERIRAAHELLGGPLVLVDEVVSAVAVAYQVLVDRDGDVWNADGRSWHGAPELPAAPRVAQDIAIGLLTSGSTGKPKCVLLTHAALAHRAWAAAEFNDLRAADVALNWMPLDHVGGIVMWVVQAAFLGCSLVQVDTARVLGDPLTWLDLLEAHRASTTWAPNFGFALVCSALRRHPDRRWDLHRLRHVLDGGEAVVAAVADEFLGRLAPHGLSAAAFCPAWGMSETGSGVVYSRLSRDAEKIAAVRVRMDGPDQRVWHDPDVAGSDVRPESVAPRVRSADAKSQDGWLELAVTGVPVPGVRIRVVGPDGLVLPEDRIGTVQVGGATLFAGYYGREPVDGWFTTGDQGFVTGGALVVTGRNDDVVVINGVNIPCQEVEAVVERVDGVLAGYAAFGVIEVPDGVPCRVVFVCVRTGFEVASRIRESVARRFGFSVDEVRVLPVAEFPRTSSGKVQRARLRADHRVRPAAVSARPIALADSRRDPLAATVSEVWAGLLGLTAAPRPTTSFFASGGTSMSAVRCVALLGAELDRRVPVGLLYEHPTFAEFVAALGNSARPPRYLIGTTADRSLVEQGDRHE</sequence>
<dbReference type="SMART" id="SM00823">
    <property type="entry name" value="PKS_PP"/>
    <property type="match status" value="1"/>
</dbReference>
<gene>
    <name evidence="4" type="ORF">KV110_14115</name>
</gene>
<evidence type="ECO:0000256" key="2">
    <source>
        <dbReference type="SAM" id="MobiDB-lite"/>
    </source>
</evidence>
<dbReference type="PANTHER" id="PTHR22754:SF32">
    <property type="entry name" value="DISCO-INTERACTING PROTEIN 2"/>
    <property type="match status" value="1"/>
</dbReference>
<dbReference type="Proteomes" id="UP000694257">
    <property type="component" value="Chromosome"/>
</dbReference>